<organism evidence="2 3">
    <name type="scientific">Neomicrococcus lactis</name>
    <dbReference type="NCBI Taxonomy" id="732241"/>
    <lineage>
        <taxon>Bacteria</taxon>
        <taxon>Bacillati</taxon>
        <taxon>Actinomycetota</taxon>
        <taxon>Actinomycetes</taxon>
        <taxon>Micrococcales</taxon>
        <taxon>Micrococcaceae</taxon>
        <taxon>Neomicrococcus</taxon>
    </lineage>
</organism>
<dbReference type="Proteomes" id="UP000523863">
    <property type="component" value="Unassembled WGS sequence"/>
</dbReference>
<dbReference type="RefSeq" id="WP_183640520.1">
    <property type="nucleotide sequence ID" value="NZ_JACHBL010000001.1"/>
</dbReference>
<keyword evidence="3" id="KW-1185">Reference proteome</keyword>
<dbReference type="AlphaFoldDB" id="A0A7W8Y9U2"/>
<dbReference type="PROSITE" id="PS50893">
    <property type="entry name" value="ABC_TRANSPORTER_2"/>
    <property type="match status" value="1"/>
</dbReference>
<dbReference type="PANTHER" id="PTHR46743">
    <property type="entry name" value="TEICHOIC ACIDS EXPORT ATP-BINDING PROTEIN TAGH"/>
    <property type="match status" value="1"/>
</dbReference>
<protein>
    <submittedName>
        <fullName evidence="2">ABC-type polysaccharide/polyol phosphate transport system ATPase subunit</fullName>
    </submittedName>
</protein>
<sequence>MTSDSAERRPTLVVKNVYAEHRQKTSGRQQSAGGPRLEDVSFHVVEGESIGILGTTADGIGLLSEVICGRLEPVQGDVYVRPGACLLEAPTPAELQQSLYETIERFAMTQDVNGRALKKAVQRTVRQSALDENQLLTRVADLEASVVDLAKVSAALNTSPSVLLATSSVATGNALLADPGNVWFERYIARGGAAVIFGQTTRTMVRACSRIIWLHEGRVLMDRPAVEVHRAKAALDENKTNKTLMGQYIRRYQQEYVAPRFGTF</sequence>
<evidence type="ECO:0000259" key="1">
    <source>
        <dbReference type="PROSITE" id="PS50893"/>
    </source>
</evidence>
<accession>A0A7W8Y9U2</accession>
<dbReference type="EMBL" id="JACHBL010000001">
    <property type="protein sequence ID" value="MBB5597496.1"/>
    <property type="molecule type" value="Genomic_DNA"/>
</dbReference>
<proteinExistence type="predicted"/>
<dbReference type="InterPro" id="IPR050683">
    <property type="entry name" value="Bact_Polysacc_Export_ATP-bd"/>
</dbReference>
<dbReference type="Gene3D" id="3.40.50.300">
    <property type="entry name" value="P-loop containing nucleotide triphosphate hydrolases"/>
    <property type="match status" value="1"/>
</dbReference>
<dbReference type="InterPro" id="IPR003439">
    <property type="entry name" value="ABC_transporter-like_ATP-bd"/>
</dbReference>
<reference evidence="2 3" key="1">
    <citation type="submission" date="2020-08" db="EMBL/GenBank/DDBJ databases">
        <title>Sequencing the genomes of 1000 actinobacteria strains.</title>
        <authorList>
            <person name="Klenk H.-P."/>
        </authorList>
    </citation>
    <scope>NUCLEOTIDE SEQUENCE [LARGE SCALE GENOMIC DNA]</scope>
    <source>
        <strain evidence="2 3">DSM 23694</strain>
    </source>
</reference>
<name>A0A7W8Y9U2_9MICC</name>
<dbReference type="GO" id="GO:0005524">
    <property type="term" value="F:ATP binding"/>
    <property type="evidence" value="ECO:0007669"/>
    <property type="project" value="InterPro"/>
</dbReference>
<gene>
    <name evidence="2" type="ORF">BKA12_000576</name>
</gene>
<evidence type="ECO:0000313" key="3">
    <source>
        <dbReference type="Proteomes" id="UP000523863"/>
    </source>
</evidence>
<dbReference type="GO" id="GO:0016887">
    <property type="term" value="F:ATP hydrolysis activity"/>
    <property type="evidence" value="ECO:0007669"/>
    <property type="project" value="InterPro"/>
</dbReference>
<comment type="caution">
    <text evidence="2">The sequence shown here is derived from an EMBL/GenBank/DDBJ whole genome shotgun (WGS) entry which is preliminary data.</text>
</comment>
<dbReference type="PANTHER" id="PTHR46743:SF2">
    <property type="entry name" value="TEICHOIC ACIDS EXPORT ATP-BINDING PROTEIN TAGH"/>
    <property type="match status" value="1"/>
</dbReference>
<dbReference type="SUPFAM" id="SSF52540">
    <property type="entry name" value="P-loop containing nucleoside triphosphate hydrolases"/>
    <property type="match status" value="1"/>
</dbReference>
<evidence type="ECO:0000313" key="2">
    <source>
        <dbReference type="EMBL" id="MBB5597496.1"/>
    </source>
</evidence>
<feature type="domain" description="ABC transporter" evidence="1">
    <location>
        <begin position="12"/>
        <end position="241"/>
    </location>
</feature>
<dbReference type="InterPro" id="IPR027417">
    <property type="entry name" value="P-loop_NTPase"/>
</dbReference>